<comment type="similarity">
    <text evidence="1">In the C-terminal section; belongs to the transposase 35 family.</text>
</comment>
<gene>
    <name evidence="10" type="ORF">DP107_16795</name>
</gene>
<organism evidence="10 11">
    <name type="scientific">Haloglomus irregulare</name>
    <dbReference type="NCBI Taxonomy" id="2234134"/>
    <lineage>
        <taxon>Archaea</taxon>
        <taxon>Methanobacteriati</taxon>
        <taxon>Methanobacteriota</taxon>
        <taxon>Stenosarchaea group</taxon>
        <taxon>Halobacteria</taxon>
        <taxon>Halobacteriales</taxon>
        <taxon>Natronomonadaceae</taxon>
        <taxon>Haloglomus</taxon>
    </lineage>
</organism>
<protein>
    <submittedName>
        <fullName evidence="10">Transposase</fullName>
    </submittedName>
</protein>
<keyword evidence="3" id="KW-0479">Metal-binding</keyword>
<dbReference type="GO" id="GO:0006310">
    <property type="term" value="P:DNA recombination"/>
    <property type="evidence" value="ECO:0007669"/>
    <property type="project" value="UniProtKB-KW"/>
</dbReference>
<keyword evidence="4" id="KW-0862">Zinc</keyword>
<keyword evidence="11" id="KW-1185">Reference proteome</keyword>
<dbReference type="GO" id="GO:0046872">
    <property type="term" value="F:metal ion binding"/>
    <property type="evidence" value="ECO:0007669"/>
    <property type="project" value="UniProtKB-KW"/>
</dbReference>
<feature type="domain" description="Cas12f1-like TNB" evidence="8">
    <location>
        <begin position="308"/>
        <end position="369"/>
    </location>
</feature>
<evidence type="ECO:0000259" key="8">
    <source>
        <dbReference type="Pfam" id="PF07282"/>
    </source>
</evidence>
<name>A0A554MVN0_9EURY</name>
<dbReference type="GO" id="GO:0003677">
    <property type="term" value="F:DNA binding"/>
    <property type="evidence" value="ECO:0007669"/>
    <property type="project" value="UniProtKB-KW"/>
</dbReference>
<dbReference type="NCBIfam" id="NF040570">
    <property type="entry name" value="guided_TnpB"/>
    <property type="match status" value="1"/>
</dbReference>
<evidence type="ECO:0000259" key="7">
    <source>
        <dbReference type="Pfam" id="PF01385"/>
    </source>
</evidence>
<proteinExistence type="inferred from homology"/>
<keyword evidence="5" id="KW-0238">DNA-binding</keyword>
<evidence type="ECO:0000259" key="9">
    <source>
        <dbReference type="Pfam" id="PF12323"/>
    </source>
</evidence>
<dbReference type="AlphaFoldDB" id="A0A554MVN0"/>
<reference evidence="10 11" key="1">
    <citation type="submission" date="2018-06" db="EMBL/GenBank/DDBJ databases">
        <title>Natronomonas sp. F16-60 a new haloarchaeon isolated from a solar saltern of Isla Cristina, Huelva, Spain.</title>
        <authorList>
            <person name="Duran-Viseras A."/>
            <person name="Sanchez-Porro C."/>
            <person name="Ventosa A."/>
        </authorList>
    </citation>
    <scope>NUCLEOTIDE SEQUENCE [LARGE SCALE GENOMIC DNA]</scope>
    <source>
        <strain evidence="10 11">F16-60</strain>
    </source>
</reference>
<sequence length="433" mass="48808">MLVEQTFNYRVYPTGTMASEARRHINICREVYNHALGLYDSAPDGDKPSYTRLQNKLPAWKREWNSWTTVNSKCLQMAVRRIYSSLSVLKSLKSKGYKVGKLKWKSPREYRSIVFNQSGFDVDSNTGRTEHATLELSKLGTMAVAYHRPLPDDGEIKEVRLKEEKSGKWHASIVVDHDPEHPEKAAVKDIRLEDTVGIDLGILTFAHDSDGNAVTPLDESEDRERIEKRHQALSRKQHGSTNWEKTRVKLAEAYERLSNKRKDFIEKLARSYTTQYSAIFLEKLNVREMLEQDSNGRNIASMSWSAAIKTFKRHGNKNGCHVVTVPPDGTTKRCTRCDVESDKAIWVREHSCPSCGFEADRDENASYNVQKLGLEELGIEYDVDAVVGLGEAESTPAETALPTGADASDSSSFRLVSAKRVVETGSHGSPDPW</sequence>
<dbReference type="InterPro" id="IPR021027">
    <property type="entry name" value="Transposase_put_HTH"/>
</dbReference>
<keyword evidence="6" id="KW-0233">DNA recombination</keyword>
<evidence type="ECO:0000313" key="11">
    <source>
        <dbReference type="Proteomes" id="UP000319894"/>
    </source>
</evidence>
<dbReference type="Pfam" id="PF07282">
    <property type="entry name" value="Cas12f1-like_TNB"/>
    <property type="match status" value="1"/>
</dbReference>
<dbReference type="Proteomes" id="UP000319894">
    <property type="component" value="Unassembled WGS sequence"/>
</dbReference>
<evidence type="ECO:0000256" key="6">
    <source>
        <dbReference type="ARBA" id="ARBA00023172"/>
    </source>
</evidence>
<evidence type="ECO:0000256" key="5">
    <source>
        <dbReference type="ARBA" id="ARBA00023125"/>
    </source>
</evidence>
<dbReference type="FunCoup" id="A0A554MVN0">
    <property type="interactions" value="1"/>
</dbReference>
<keyword evidence="2" id="KW-0815">Transposition</keyword>
<dbReference type="Pfam" id="PF12323">
    <property type="entry name" value="HTH_OrfB_IS605"/>
    <property type="match status" value="1"/>
</dbReference>
<evidence type="ECO:0000256" key="3">
    <source>
        <dbReference type="ARBA" id="ARBA00022723"/>
    </source>
</evidence>
<evidence type="ECO:0000256" key="1">
    <source>
        <dbReference type="ARBA" id="ARBA00008761"/>
    </source>
</evidence>
<evidence type="ECO:0000256" key="2">
    <source>
        <dbReference type="ARBA" id="ARBA00022578"/>
    </source>
</evidence>
<dbReference type="NCBIfam" id="TIGR01766">
    <property type="entry name" value="IS200/IS605 family accessory protein TnpB-like domain"/>
    <property type="match status" value="1"/>
</dbReference>
<dbReference type="EMBL" id="QMDX01000016">
    <property type="protein sequence ID" value="TSD09184.1"/>
    <property type="molecule type" value="Genomic_DNA"/>
</dbReference>
<accession>A0A554MVN0</accession>
<dbReference type="InParanoid" id="A0A554MVN0"/>
<comment type="caution">
    <text evidence="10">The sequence shown here is derived from an EMBL/GenBank/DDBJ whole genome shotgun (WGS) entry which is preliminary data.</text>
</comment>
<evidence type="ECO:0000313" key="10">
    <source>
        <dbReference type="EMBL" id="TSD09184.1"/>
    </source>
</evidence>
<evidence type="ECO:0000256" key="4">
    <source>
        <dbReference type="ARBA" id="ARBA00022833"/>
    </source>
</evidence>
<dbReference type="InterPro" id="IPR001959">
    <property type="entry name" value="Transposase"/>
</dbReference>
<feature type="domain" description="Transposase putative helix-turn-helix" evidence="9">
    <location>
        <begin position="1"/>
        <end position="38"/>
    </location>
</feature>
<dbReference type="GO" id="GO:0032196">
    <property type="term" value="P:transposition"/>
    <property type="evidence" value="ECO:0007669"/>
    <property type="project" value="UniProtKB-KW"/>
</dbReference>
<dbReference type="InterPro" id="IPR010095">
    <property type="entry name" value="Cas12f1-like_TNB"/>
</dbReference>
<feature type="domain" description="Probable transposase IS891/IS1136/IS1341" evidence="7">
    <location>
        <begin position="193"/>
        <end position="291"/>
    </location>
</feature>
<dbReference type="Pfam" id="PF01385">
    <property type="entry name" value="OrfB_IS605"/>
    <property type="match status" value="1"/>
</dbReference>